<feature type="compositionally biased region" description="Basic and acidic residues" evidence="2">
    <location>
        <begin position="1868"/>
        <end position="1878"/>
    </location>
</feature>
<feature type="domain" description="VPS8-like TPR-like repeats" evidence="5">
    <location>
        <begin position="1654"/>
        <end position="1811"/>
    </location>
</feature>
<dbReference type="GO" id="GO:0005770">
    <property type="term" value="C:late endosome"/>
    <property type="evidence" value="ECO:0007669"/>
    <property type="project" value="TreeGrafter"/>
</dbReference>
<dbReference type="Pfam" id="PF23410">
    <property type="entry name" value="Beta-prop_VPS8"/>
    <property type="match status" value="1"/>
</dbReference>
<dbReference type="InterPro" id="IPR045111">
    <property type="entry name" value="Vps41/Vps8"/>
</dbReference>
<feature type="region of interest" description="Disordered" evidence="2">
    <location>
        <begin position="1843"/>
        <end position="1890"/>
    </location>
</feature>
<dbReference type="InterPro" id="IPR025941">
    <property type="entry name" value="Vps8_central_dom"/>
</dbReference>
<dbReference type="RefSeq" id="XP_058341737.1">
    <property type="nucleotide sequence ID" value="XM_058487437.1"/>
</dbReference>
<dbReference type="SUPFAM" id="SSF57850">
    <property type="entry name" value="RING/U-box"/>
    <property type="match status" value="1"/>
</dbReference>
<dbReference type="InterPro" id="IPR036322">
    <property type="entry name" value="WD40_repeat_dom_sf"/>
</dbReference>
<feature type="compositionally biased region" description="Low complexity" evidence="2">
    <location>
        <begin position="304"/>
        <end position="327"/>
    </location>
</feature>
<comment type="caution">
    <text evidence="6">The sequence shown here is derived from an EMBL/GenBank/DDBJ whole genome shotgun (WGS) entry which is preliminary data.</text>
</comment>
<evidence type="ECO:0000256" key="1">
    <source>
        <dbReference type="ARBA" id="ARBA00009422"/>
    </source>
</evidence>
<keyword evidence="7" id="KW-1185">Reference proteome</keyword>
<evidence type="ECO:0000313" key="6">
    <source>
        <dbReference type="EMBL" id="KAJ8656824.1"/>
    </source>
</evidence>
<feature type="compositionally biased region" description="Acidic residues" evidence="2">
    <location>
        <begin position="1844"/>
        <end position="1854"/>
    </location>
</feature>
<dbReference type="EMBL" id="JARTCD010000036">
    <property type="protein sequence ID" value="KAJ8656824.1"/>
    <property type="molecule type" value="Genomic_DNA"/>
</dbReference>
<dbReference type="InterPro" id="IPR015943">
    <property type="entry name" value="WD40/YVTN_repeat-like_dom_sf"/>
</dbReference>
<dbReference type="SUPFAM" id="SSF50978">
    <property type="entry name" value="WD40 repeat-like"/>
    <property type="match status" value="1"/>
</dbReference>
<dbReference type="GO" id="GO:0006623">
    <property type="term" value="P:protein targeting to vacuole"/>
    <property type="evidence" value="ECO:0007669"/>
    <property type="project" value="InterPro"/>
</dbReference>
<dbReference type="Pfam" id="PF25066">
    <property type="entry name" value="TPR_VPS8_2"/>
    <property type="match status" value="1"/>
</dbReference>
<dbReference type="PANTHER" id="PTHR12616:SF8">
    <property type="entry name" value="VACUOLAR PROTEIN SORTING-ASSOCIATED PROTEIN 8 HOMOLOG"/>
    <property type="match status" value="1"/>
</dbReference>
<dbReference type="GO" id="GO:0030897">
    <property type="term" value="C:HOPS complex"/>
    <property type="evidence" value="ECO:0007669"/>
    <property type="project" value="TreeGrafter"/>
</dbReference>
<evidence type="ECO:0000259" key="3">
    <source>
        <dbReference type="Pfam" id="PF12816"/>
    </source>
</evidence>
<proteinExistence type="inferred from homology"/>
<feature type="compositionally biased region" description="Low complexity" evidence="2">
    <location>
        <begin position="1880"/>
        <end position="1889"/>
    </location>
</feature>
<dbReference type="Proteomes" id="UP001234581">
    <property type="component" value="Unassembled WGS sequence"/>
</dbReference>
<evidence type="ECO:0000256" key="2">
    <source>
        <dbReference type="SAM" id="MobiDB-lite"/>
    </source>
</evidence>
<dbReference type="GeneID" id="83214830"/>
<sequence length="1945" mass="219271">MDARQQSSQFGNSLTVDDLKTNGNSHLTPMERSNSTNTTMFRDNYDELLKEVLDDENSEQDDEDLLHIDDIDLNAATADLPDELRAALEDRALGDKYLADLKTYLNHRRSHSLGSTASMKGDYSTPNTPLQASFPRHSQPPKPLYNNIQRDPLSKILETIPYHTRLVNGVQSLTVLEQKFHALRIPELDLPTVSDSIIQSRLDDMYRIQDELNIHLHGGPLMKMNKSTYTIGEQKRRKVNNLLDELSKEIGLYEEFVKRAHYLSLESILNESDDSSVGEYYMEDYETFDTGSSLNHFDSSSEISKASPGTPSSSAAFSPTPFSASPKTPRRITSNPSLQTHAEQQARSVNGALLHSRLESSSFDSQPSSEMGSASDGSPSVSQPSNDPVEPWEAFKWTALKKISDQLYSEDMRRHHGLASVLAVSGVIAIGTTRSLVFVYDYSQNLKCILGDSARAVEIGSVTSLSISADHTTVVCGHSQGYILVWDITKPAQPIRVIEPISPTKLNKSSNGAVQQQQTPRKEGHVKGAAILHVGFVGVKKSEIVSGDDQGMAFYHVLYKVVMVNAVDTTRILGRYQNLSFSTTVEPAAAAPELQQIAGAPPKPRRPSTVFSMQPLPLGQIAHPAESFGLVALLTPYKMIIVGLKPTPQTQYKFLKPKPIPFMNTSSTDPLEAATAAANVQNPEAQKEQAGNKPPVESLAGCLAWLPATKSDTAVDKPSPKDKHAKLIPSSDPMLAFTWGNHLFILRVGVESNDKTASTNRGARNAIGNKSKRGNKLEFIKHGEWKCRDVIVGMQWINRQILALITPNEEMILFDPRNMMETERASIRSKELVYHDRFNAPLEELVTESMEQVQYQQIQQQQQQPLGMNVFPATLKTVEMAYYHSLRAYKGKLFLLGLNRLYIGTLLSWADRIIALVRAGDFLEGIELATSFYNGSYTQKVVGLPEDEQARKKLVGDRLKELLDASLNYTFSSTRTYDGMVDDFVGNGTVMFHDLANGCIKACLSMNSLDYLFDVAYDQFAENNVRGVFLEVLAPMILQDKMHDIPPAVMKDLVDHCCSKHMLAELEQIIWHVDPQCLDIDQIVSVCHREGLYEAMIYVWNRSMDDYVSPVVEMLKVVKHVLKDESTRIVVPQFDYHGDRTRMDSMGSMRTMEPVPENEPRKNAEKLFDYFRHVLRGRTYPDGLPMPSSKANEARSAVYSFVFSGRCAVWPRVGGKLVLTVDDDDDQVSEPTYPYLRLLLRFNTKKFLEALEVAFEDPWLNGGDDILTSTVVDDDLQGKVISRQIIVNTLLDVLGSGLSGTGLMLPPPRPKQSISTSTVLSNSNQGPTPPPPMSRNEDHDSLIQLYIFIASNLHKYTTFIFLPLTTLHNILIRLAEANDPDTRHERQAAVQSLLSVYKPKDPDQMILYYEDAGFWQVLEDVYRRERKYGKLVEANLKDDERRDKVFDCVFRLLDERSELSSKKRDEVKTVFMVRISQFVEIDGEKSAQVVEMFFNGKHEEAIRRLEEDAQEFENDDESRDAVNKRVFLYLRGLLEPFDDQDDSMKQLYAPPKIPSVDPNLHERYIELMCRFDPSGVYDYLNTKLIDNVNLNHILKSCEEYGVIDAVVWIMEKSGDTQGALDKMLAVAKEKMTMVLNLVRDHNDQDTVWTFEEQSVLSSCLVGLSGVLRVGIRLCENSSRSIPEDAYEQVESLWFQLLDSYVESSIEMHNALRASVIPQGLYHHIVFSFKSFVQTILTHLLQSTSPQKQGTLPRLLSRLIDSQARCASTFADFRDIFKSILDTYKYEGKLLEMTNRLFERDLFAGVNEMVKGKGKGWKPRRGACEECGQAILDLSLMHQPLAWGLDDEDDDEDQVEKESKSQGSEEEDKEKKDEGKEPDQETTTTTTTATPEEKDVVVFHCGHVYHKRCLEPKLKNSTDWRCILCHSPEQELDTPKKQDKGKERAT</sequence>
<accession>A0AAD7XTV1</accession>
<dbReference type="InterPro" id="IPR056939">
    <property type="entry name" value="Znf_RING_Vps8"/>
</dbReference>
<name>A0AAD7XTV1_9FUNG</name>
<evidence type="ECO:0000313" key="7">
    <source>
        <dbReference type="Proteomes" id="UP001234581"/>
    </source>
</evidence>
<dbReference type="GO" id="GO:0034058">
    <property type="term" value="P:endosomal vesicle fusion"/>
    <property type="evidence" value="ECO:0007669"/>
    <property type="project" value="TreeGrafter"/>
</dbReference>
<feature type="region of interest" description="Disordered" evidence="2">
    <location>
        <begin position="296"/>
        <end position="346"/>
    </location>
</feature>
<feature type="compositionally biased region" description="Low complexity" evidence="2">
    <location>
        <begin position="360"/>
        <end position="369"/>
    </location>
</feature>
<feature type="compositionally biased region" description="Polar residues" evidence="2">
    <location>
        <begin position="370"/>
        <end position="386"/>
    </location>
</feature>
<reference evidence="6 7" key="1">
    <citation type="submission" date="2023-03" db="EMBL/GenBank/DDBJ databases">
        <title>Genome sequence of Lichtheimia ornata CBS 291.66.</title>
        <authorList>
            <person name="Mohabir J.T."/>
            <person name="Shea T.P."/>
            <person name="Kurbessoian T."/>
            <person name="Berby B."/>
            <person name="Fontaine J."/>
            <person name="Livny J."/>
            <person name="Gnirke A."/>
            <person name="Stajich J.E."/>
            <person name="Cuomo C.A."/>
        </authorList>
    </citation>
    <scope>NUCLEOTIDE SEQUENCE [LARGE SCALE GENOMIC DNA]</scope>
    <source>
        <strain evidence="6">CBS 291.66</strain>
    </source>
</reference>
<feature type="compositionally biased region" description="Polar residues" evidence="2">
    <location>
        <begin position="1312"/>
        <end position="1326"/>
    </location>
</feature>
<feature type="region of interest" description="Disordered" evidence="2">
    <location>
        <begin position="359"/>
        <end position="388"/>
    </location>
</feature>
<feature type="domain" description="Vacuolar protein sorting-associated protein 8 central" evidence="3">
    <location>
        <begin position="1028"/>
        <end position="1255"/>
    </location>
</feature>
<dbReference type="Pfam" id="PF12816">
    <property type="entry name" value="TPR_Vps8"/>
    <property type="match status" value="1"/>
</dbReference>
<feature type="region of interest" description="Disordered" evidence="2">
    <location>
        <begin position="1302"/>
        <end position="1336"/>
    </location>
</feature>
<gene>
    <name evidence="6" type="ORF">O0I10_007421</name>
</gene>
<dbReference type="InterPro" id="IPR059070">
    <property type="entry name" value="TPR_VPS8_2"/>
</dbReference>
<feature type="region of interest" description="Disordered" evidence="2">
    <location>
        <begin position="1"/>
        <end position="39"/>
    </location>
</feature>
<feature type="domain" description="Vps8 RING finger" evidence="4">
    <location>
        <begin position="1891"/>
        <end position="1924"/>
    </location>
</feature>
<evidence type="ECO:0008006" key="8">
    <source>
        <dbReference type="Google" id="ProtNLM"/>
    </source>
</evidence>
<dbReference type="Pfam" id="PF23412">
    <property type="entry name" value="zf_RING_Vps8"/>
    <property type="match status" value="1"/>
</dbReference>
<dbReference type="PANTHER" id="PTHR12616">
    <property type="entry name" value="VACUOLAR PROTEIN SORTING VPS41"/>
    <property type="match status" value="1"/>
</dbReference>
<comment type="similarity">
    <text evidence="1">Belongs to the VPS8 family.</text>
</comment>
<evidence type="ECO:0000259" key="4">
    <source>
        <dbReference type="Pfam" id="PF23412"/>
    </source>
</evidence>
<evidence type="ECO:0000259" key="5">
    <source>
        <dbReference type="Pfam" id="PF25066"/>
    </source>
</evidence>
<protein>
    <recommendedName>
        <fullName evidence="8">Vacuolar protein sorting-associated protein 8 central domain-containing protein</fullName>
    </recommendedName>
</protein>
<dbReference type="Gene3D" id="2.130.10.10">
    <property type="entry name" value="YVTN repeat-like/Quinoprotein amine dehydrogenase"/>
    <property type="match status" value="1"/>
</dbReference>
<feature type="compositionally biased region" description="Polar residues" evidence="2">
    <location>
        <begin position="331"/>
        <end position="346"/>
    </location>
</feature>
<organism evidence="6 7">
    <name type="scientific">Lichtheimia ornata</name>
    <dbReference type="NCBI Taxonomy" id="688661"/>
    <lineage>
        <taxon>Eukaryota</taxon>
        <taxon>Fungi</taxon>
        <taxon>Fungi incertae sedis</taxon>
        <taxon>Mucoromycota</taxon>
        <taxon>Mucoromycotina</taxon>
        <taxon>Mucoromycetes</taxon>
        <taxon>Mucorales</taxon>
        <taxon>Lichtheimiaceae</taxon>
        <taxon>Lichtheimia</taxon>
    </lineage>
</organism>